<protein>
    <recommendedName>
        <fullName evidence="2">Nucleoid-associated protein H2LOC_019750</fullName>
    </recommendedName>
</protein>
<dbReference type="GO" id="GO:0003677">
    <property type="term" value="F:DNA binding"/>
    <property type="evidence" value="ECO:0007669"/>
    <property type="project" value="UniProtKB-UniRule"/>
</dbReference>
<proteinExistence type="inferred from homology"/>
<evidence type="ECO:0000256" key="2">
    <source>
        <dbReference type="HAMAP-Rule" id="MF_00274"/>
    </source>
</evidence>
<comment type="function">
    <text evidence="2">Binds to DNA and alters its conformation. May be involved in regulation of gene expression, nucleoid organization and DNA protection.</text>
</comment>
<gene>
    <name evidence="4" type="ORF">H2LOC_019750</name>
</gene>
<dbReference type="RefSeq" id="WP_136494381.1">
    <property type="nucleotide sequence ID" value="NZ_CP046052.1"/>
</dbReference>
<sequence length="106" mass="11173">MDFMGMMKQAQALQAKMAEAQAELEALEVEGEAGAGVVRITLTAKGDLKGLSIDPSLLKPEEKEILEDLIVSAHAQARAKAEAATAEKMKSVTGGLQLPPGLKLPF</sequence>
<evidence type="ECO:0000256" key="1">
    <source>
        <dbReference type="ARBA" id="ARBA00023125"/>
    </source>
</evidence>
<dbReference type="PANTHER" id="PTHR33449">
    <property type="entry name" value="NUCLEOID-ASSOCIATED PROTEIN YBAB"/>
    <property type="match status" value="1"/>
</dbReference>
<comment type="similarity">
    <text evidence="2">Belongs to the YbaB/EbfC family.</text>
</comment>
<dbReference type="HAMAP" id="MF_00274">
    <property type="entry name" value="DNA_YbaB_EbfC"/>
    <property type="match status" value="1"/>
</dbReference>
<comment type="subunit">
    <text evidence="2">Homodimer.</text>
</comment>
<dbReference type="InterPro" id="IPR004401">
    <property type="entry name" value="YbaB/EbfC"/>
</dbReference>
<organism evidence="4 5">
    <name type="scientific">Methylocystis heyeri</name>
    <dbReference type="NCBI Taxonomy" id="391905"/>
    <lineage>
        <taxon>Bacteria</taxon>
        <taxon>Pseudomonadati</taxon>
        <taxon>Pseudomonadota</taxon>
        <taxon>Alphaproteobacteria</taxon>
        <taxon>Hyphomicrobiales</taxon>
        <taxon>Methylocystaceae</taxon>
        <taxon>Methylocystis</taxon>
    </lineage>
</organism>
<keyword evidence="2" id="KW-0963">Cytoplasm</keyword>
<feature type="coiled-coil region" evidence="3">
    <location>
        <begin position="3"/>
        <end position="30"/>
    </location>
</feature>
<dbReference type="KEGG" id="mhey:H2LOC_019750"/>
<dbReference type="Gene3D" id="3.30.1310.10">
    <property type="entry name" value="Nucleoid-associated protein YbaB-like domain"/>
    <property type="match status" value="1"/>
</dbReference>
<dbReference type="SUPFAM" id="SSF82607">
    <property type="entry name" value="YbaB-like"/>
    <property type="match status" value="1"/>
</dbReference>
<evidence type="ECO:0000256" key="3">
    <source>
        <dbReference type="SAM" id="Coils"/>
    </source>
</evidence>
<dbReference type="InterPro" id="IPR036894">
    <property type="entry name" value="YbaB-like_sf"/>
</dbReference>
<accession>A0A6B8KJC6</accession>
<dbReference type="EMBL" id="CP046052">
    <property type="protein sequence ID" value="QGM47727.1"/>
    <property type="molecule type" value="Genomic_DNA"/>
</dbReference>
<keyword evidence="3" id="KW-0175">Coiled coil</keyword>
<evidence type="ECO:0000313" key="4">
    <source>
        <dbReference type="EMBL" id="QGM47727.1"/>
    </source>
</evidence>
<dbReference type="PANTHER" id="PTHR33449:SF1">
    <property type="entry name" value="NUCLEOID-ASSOCIATED PROTEIN YBAB"/>
    <property type="match status" value="1"/>
</dbReference>
<dbReference type="GO" id="GO:0043590">
    <property type="term" value="C:bacterial nucleoid"/>
    <property type="evidence" value="ECO:0007669"/>
    <property type="project" value="UniProtKB-UniRule"/>
</dbReference>
<evidence type="ECO:0000313" key="5">
    <source>
        <dbReference type="Proteomes" id="UP000309061"/>
    </source>
</evidence>
<dbReference type="Proteomes" id="UP000309061">
    <property type="component" value="Chromosome"/>
</dbReference>
<dbReference type="GO" id="GO:0005829">
    <property type="term" value="C:cytosol"/>
    <property type="evidence" value="ECO:0007669"/>
    <property type="project" value="TreeGrafter"/>
</dbReference>
<dbReference type="NCBIfam" id="TIGR00103">
    <property type="entry name" value="DNA_YbaB_EbfC"/>
    <property type="match status" value="1"/>
</dbReference>
<comment type="subcellular location">
    <subcellularLocation>
        <location evidence="2">Cytoplasm</location>
        <location evidence="2">Nucleoid</location>
    </subcellularLocation>
</comment>
<dbReference type="Pfam" id="PF02575">
    <property type="entry name" value="YbaB_DNA_bd"/>
    <property type="match status" value="1"/>
</dbReference>
<keyword evidence="5" id="KW-1185">Reference proteome</keyword>
<keyword evidence="1 2" id="KW-0238">DNA-binding</keyword>
<dbReference type="OrthoDB" id="9803080at2"/>
<dbReference type="AlphaFoldDB" id="A0A6B8KJC6"/>
<name>A0A6B8KJC6_9HYPH</name>
<dbReference type="PIRSF" id="PIRSF004555">
    <property type="entry name" value="UCP004555"/>
    <property type="match status" value="1"/>
</dbReference>
<reference evidence="4 5" key="1">
    <citation type="submission" date="2019-11" db="EMBL/GenBank/DDBJ databases">
        <title>The genome sequence of Methylocystis heyeri.</title>
        <authorList>
            <person name="Oshkin I.Y."/>
            <person name="Miroshnikov K."/>
            <person name="Dedysh S.N."/>
        </authorList>
    </citation>
    <scope>NUCLEOTIDE SEQUENCE [LARGE SCALE GENOMIC DNA]</scope>
    <source>
        <strain evidence="4 5">H2</strain>
    </source>
</reference>